<protein>
    <recommendedName>
        <fullName evidence="1">NADP-dependent oxidoreductase domain-containing protein</fullName>
    </recommendedName>
</protein>
<evidence type="ECO:0000259" key="1">
    <source>
        <dbReference type="Pfam" id="PF00248"/>
    </source>
</evidence>
<organism evidence="2 3">
    <name type="scientific">Volvox africanus</name>
    <dbReference type="NCBI Taxonomy" id="51714"/>
    <lineage>
        <taxon>Eukaryota</taxon>
        <taxon>Viridiplantae</taxon>
        <taxon>Chlorophyta</taxon>
        <taxon>core chlorophytes</taxon>
        <taxon>Chlorophyceae</taxon>
        <taxon>CS clade</taxon>
        <taxon>Chlamydomonadales</taxon>
        <taxon>Volvocaceae</taxon>
        <taxon>Volvox</taxon>
    </lineage>
</organism>
<sequence length="424" mass="45086">DIIGLQLATLDFRSGTPSTVPSNCCQRNSMHPIARIQLQHSVNGHKLLASSRQGPSQFVCRALEPRMQQQAVISAKATGTFLGVPDMPLLGLGLAALGRPGYINLGHGNDLAGKSVDEMRGNTAEVLSAALGLGIRYFDAARSYGCAEEFLGSWLGSLAPEQLSRAVVGSKWGYYYTADWQVDTGGKPHEVKEHTAANLRKQAAETSSHLGAHLALYQIHSATVESGVLDAADVVSELETLKRQKGWKMGLSLSGHLQSPGALRRYVCSEAMKSGGARRGSVRPSIRPSVHPSVRLCVNSNTWRGALAEAAAAGMSVIVKEALANGRLTLRNTNSAFAPKLALLQRTADKYGTTVDALSLAAVIVQPFRPMVLSGAATVEQLVSNAAALELAGRLEASDVAELVAELAESPEQYWAERSALAWN</sequence>
<evidence type="ECO:0000313" key="2">
    <source>
        <dbReference type="EMBL" id="GLI62685.1"/>
    </source>
</evidence>
<proteinExistence type="predicted"/>
<gene>
    <name evidence="2" type="ORF">VaNZ11_005361</name>
</gene>
<feature type="domain" description="NADP-dependent oxidoreductase" evidence="1">
    <location>
        <begin position="123"/>
        <end position="403"/>
    </location>
</feature>
<comment type="caution">
    <text evidence="2">The sequence shown here is derived from an EMBL/GenBank/DDBJ whole genome shotgun (WGS) entry which is preliminary data.</text>
</comment>
<dbReference type="Pfam" id="PF00248">
    <property type="entry name" value="Aldo_ket_red"/>
    <property type="match status" value="1"/>
</dbReference>
<dbReference type="InterPro" id="IPR053135">
    <property type="entry name" value="AKR2_Oxidoreductase"/>
</dbReference>
<dbReference type="Gene3D" id="3.20.20.100">
    <property type="entry name" value="NADP-dependent oxidoreductase domain"/>
    <property type="match status" value="1"/>
</dbReference>
<dbReference type="PANTHER" id="PTHR43312:SF1">
    <property type="entry name" value="NADP-DEPENDENT OXIDOREDUCTASE DOMAIN-CONTAINING PROTEIN"/>
    <property type="match status" value="1"/>
</dbReference>
<dbReference type="EMBL" id="BSDZ01000013">
    <property type="protein sequence ID" value="GLI62685.1"/>
    <property type="molecule type" value="Genomic_DNA"/>
</dbReference>
<dbReference type="InterPro" id="IPR023210">
    <property type="entry name" value="NADP_OxRdtase_dom"/>
</dbReference>
<reference evidence="2 3" key="1">
    <citation type="journal article" date="2023" name="IScience">
        <title>Expanded male sex-determining region conserved during the evolution of homothallism in the green alga Volvox.</title>
        <authorList>
            <person name="Yamamoto K."/>
            <person name="Matsuzaki R."/>
            <person name="Mahakham W."/>
            <person name="Heman W."/>
            <person name="Sekimoto H."/>
            <person name="Kawachi M."/>
            <person name="Minakuchi Y."/>
            <person name="Toyoda A."/>
            <person name="Nozaki H."/>
        </authorList>
    </citation>
    <scope>NUCLEOTIDE SEQUENCE [LARGE SCALE GENOMIC DNA]</scope>
    <source>
        <strain evidence="2 3">NIES-4468</strain>
    </source>
</reference>
<evidence type="ECO:0000313" key="3">
    <source>
        <dbReference type="Proteomes" id="UP001165090"/>
    </source>
</evidence>
<dbReference type="Proteomes" id="UP001165090">
    <property type="component" value="Unassembled WGS sequence"/>
</dbReference>
<name>A0ABQ5RYG8_9CHLO</name>
<accession>A0ABQ5RYG8</accession>
<dbReference type="PANTHER" id="PTHR43312">
    <property type="entry name" value="D-THREO-ALDOSE 1-DEHYDROGENASE"/>
    <property type="match status" value="1"/>
</dbReference>
<feature type="non-terminal residue" evidence="2">
    <location>
        <position position="1"/>
    </location>
</feature>
<keyword evidence="3" id="KW-1185">Reference proteome</keyword>
<dbReference type="InterPro" id="IPR036812">
    <property type="entry name" value="NAD(P)_OxRdtase_dom_sf"/>
</dbReference>
<dbReference type="SUPFAM" id="SSF51430">
    <property type="entry name" value="NAD(P)-linked oxidoreductase"/>
    <property type="match status" value="1"/>
</dbReference>